<proteinExistence type="predicted"/>
<evidence type="ECO:0000313" key="5">
    <source>
        <dbReference type="EMBL" id="MDQ0505030.1"/>
    </source>
</evidence>
<evidence type="ECO:0000313" key="6">
    <source>
        <dbReference type="Proteomes" id="UP001241747"/>
    </source>
</evidence>
<dbReference type="InterPro" id="IPR002577">
    <property type="entry name" value="HTH_HxlR"/>
</dbReference>
<feature type="domain" description="HTH hxlR-type" evidence="4">
    <location>
        <begin position="36"/>
        <end position="134"/>
    </location>
</feature>
<keyword evidence="2 5" id="KW-0238">DNA-binding</keyword>
<dbReference type="Proteomes" id="UP001241747">
    <property type="component" value="Unassembled WGS sequence"/>
</dbReference>
<keyword evidence="3" id="KW-0804">Transcription</keyword>
<organism evidence="5 6">
    <name type="scientific">Xanthobacter agilis</name>
    <dbReference type="NCBI Taxonomy" id="47492"/>
    <lineage>
        <taxon>Bacteria</taxon>
        <taxon>Pseudomonadati</taxon>
        <taxon>Pseudomonadota</taxon>
        <taxon>Alphaproteobacteria</taxon>
        <taxon>Hyphomicrobiales</taxon>
        <taxon>Xanthobacteraceae</taxon>
        <taxon>Xanthobacter</taxon>
    </lineage>
</organism>
<evidence type="ECO:0000256" key="1">
    <source>
        <dbReference type="ARBA" id="ARBA00023015"/>
    </source>
</evidence>
<dbReference type="EMBL" id="JAUSVY010000003">
    <property type="protein sequence ID" value="MDQ0505030.1"/>
    <property type="molecule type" value="Genomic_DNA"/>
</dbReference>
<keyword evidence="6" id="KW-1185">Reference proteome</keyword>
<reference evidence="5 6" key="1">
    <citation type="submission" date="2023-07" db="EMBL/GenBank/DDBJ databases">
        <title>Genomic Encyclopedia of Type Strains, Phase IV (KMG-IV): sequencing the most valuable type-strain genomes for metagenomic binning, comparative biology and taxonomic classification.</title>
        <authorList>
            <person name="Goeker M."/>
        </authorList>
    </citation>
    <scope>NUCLEOTIDE SEQUENCE [LARGE SCALE GENOMIC DNA]</scope>
    <source>
        <strain evidence="5 6">DSM 3770</strain>
    </source>
</reference>
<keyword evidence="1" id="KW-0805">Transcription regulation</keyword>
<dbReference type="PROSITE" id="PS51118">
    <property type="entry name" value="HTH_HXLR"/>
    <property type="match status" value="1"/>
</dbReference>
<dbReference type="Gene3D" id="1.10.10.10">
    <property type="entry name" value="Winged helix-like DNA-binding domain superfamily/Winged helix DNA-binding domain"/>
    <property type="match status" value="1"/>
</dbReference>
<dbReference type="RefSeq" id="WP_237344596.1">
    <property type="nucleotide sequence ID" value="NZ_JABWGX010000005.1"/>
</dbReference>
<dbReference type="InterPro" id="IPR036390">
    <property type="entry name" value="WH_DNA-bd_sf"/>
</dbReference>
<evidence type="ECO:0000256" key="3">
    <source>
        <dbReference type="ARBA" id="ARBA00023163"/>
    </source>
</evidence>
<sequence>MALHKAAPLTPAPPAFAVLEPLETATLAAVAGVGRCPTRDVLDRIGDAWSVLVVVKLMAGPCRFNALRRQIGPISQRMLTVTLRALERDGLVARTVFPTTPPQVQYALTPLGGSLAQVLETLNRWALAHADEVADARRRFDAGAAPDAP</sequence>
<accession>A0ABU0LD08</accession>
<dbReference type="InterPro" id="IPR036388">
    <property type="entry name" value="WH-like_DNA-bd_sf"/>
</dbReference>
<dbReference type="GO" id="GO:0003677">
    <property type="term" value="F:DNA binding"/>
    <property type="evidence" value="ECO:0007669"/>
    <property type="project" value="UniProtKB-KW"/>
</dbReference>
<protein>
    <submittedName>
        <fullName evidence="5">DNA-binding HxlR family transcriptional regulator</fullName>
    </submittedName>
</protein>
<evidence type="ECO:0000259" key="4">
    <source>
        <dbReference type="PROSITE" id="PS51118"/>
    </source>
</evidence>
<evidence type="ECO:0000256" key="2">
    <source>
        <dbReference type="ARBA" id="ARBA00023125"/>
    </source>
</evidence>
<dbReference type="PANTHER" id="PTHR33204">
    <property type="entry name" value="TRANSCRIPTIONAL REGULATOR, MARR FAMILY"/>
    <property type="match status" value="1"/>
</dbReference>
<dbReference type="Pfam" id="PF01638">
    <property type="entry name" value="HxlR"/>
    <property type="match status" value="1"/>
</dbReference>
<dbReference type="SUPFAM" id="SSF46785">
    <property type="entry name" value="Winged helix' DNA-binding domain"/>
    <property type="match status" value="1"/>
</dbReference>
<gene>
    <name evidence="5" type="ORF">QOZ94_001812</name>
</gene>
<dbReference type="PANTHER" id="PTHR33204:SF39">
    <property type="entry name" value="TRANSCRIPTIONAL REGULATORY PROTEIN"/>
    <property type="match status" value="1"/>
</dbReference>
<comment type="caution">
    <text evidence="5">The sequence shown here is derived from an EMBL/GenBank/DDBJ whole genome shotgun (WGS) entry which is preliminary data.</text>
</comment>
<name>A0ABU0LD08_XANAG</name>